<dbReference type="AlphaFoldDB" id="A0AAE1MCV8"/>
<comment type="caution">
    <text evidence="2">The sequence shown here is derived from an EMBL/GenBank/DDBJ whole genome shotgun (WGS) entry which is preliminary data.</text>
</comment>
<keyword evidence="3" id="KW-1185">Reference proteome</keyword>
<dbReference type="InterPro" id="IPR055482">
    <property type="entry name" value="DUF7054"/>
</dbReference>
<dbReference type="EMBL" id="JAWXYG010000009">
    <property type="protein sequence ID" value="KAK4262657.1"/>
    <property type="molecule type" value="Genomic_DNA"/>
</dbReference>
<dbReference type="PANTHER" id="PTHR33270:SF7">
    <property type="entry name" value="SNRNP25 UBIQUITIN-LIKE DOMAIN-CONTAINING PROTEIN"/>
    <property type="match status" value="1"/>
</dbReference>
<dbReference type="Proteomes" id="UP001293593">
    <property type="component" value="Unassembled WGS sequence"/>
</dbReference>
<accession>A0AAE1MCV8</accession>
<sequence>MSFPFPRHRRKVSGDVAPHSAGFSLTLSLPSPPFRKTDSLRRLAKVLVNVTIENSLGPVQVLISPDDTVADLIKTALAIYEREKRRPLLKLKDPKHYALHYSPFWLQSLKGSDKLRDLGSRNFFLYSSKSSTVCSCSEEANMSKDDSAFPFMMFVHLPL</sequence>
<dbReference type="PANTHER" id="PTHR33270">
    <property type="entry name" value="BNAC05G50380D PROTEIN"/>
    <property type="match status" value="1"/>
</dbReference>
<proteinExistence type="predicted"/>
<evidence type="ECO:0000313" key="2">
    <source>
        <dbReference type="EMBL" id="KAK4262657.1"/>
    </source>
</evidence>
<dbReference type="Pfam" id="PF23156">
    <property type="entry name" value="DUF7054"/>
    <property type="match status" value="1"/>
</dbReference>
<gene>
    <name evidence="2" type="ORF">QN277_028193</name>
</gene>
<name>A0AAE1MCV8_9FABA</name>
<dbReference type="InterPro" id="IPR040358">
    <property type="entry name" value="At4g22758-like"/>
</dbReference>
<reference evidence="2" key="1">
    <citation type="submission" date="2023-10" db="EMBL/GenBank/DDBJ databases">
        <title>Chromosome-level genome of the transformable northern wattle, Acacia crassicarpa.</title>
        <authorList>
            <person name="Massaro I."/>
            <person name="Sinha N.R."/>
            <person name="Poethig S."/>
            <person name="Leichty A.R."/>
        </authorList>
    </citation>
    <scope>NUCLEOTIDE SEQUENCE</scope>
    <source>
        <strain evidence="2">Acra3RX</strain>
        <tissue evidence="2">Leaf</tissue>
    </source>
</reference>
<organism evidence="2 3">
    <name type="scientific">Acacia crassicarpa</name>
    <name type="common">northern wattle</name>
    <dbReference type="NCBI Taxonomy" id="499986"/>
    <lineage>
        <taxon>Eukaryota</taxon>
        <taxon>Viridiplantae</taxon>
        <taxon>Streptophyta</taxon>
        <taxon>Embryophyta</taxon>
        <taxon>Tracheophyta</taxon>
        <taxon>Spermatophyta</taxon>
        <taxon>Magnoliopsida</taxon>
        <taxon>eudicotyledons</taxon>
        <taxon>Gunneridae</taxon>
        <taxon>Pentapetalae</taxon>
        <taxon>rosids</taxon>
        <taxon>fabids</taxon>
        <taxon>Fabales</taxon>
        <taxon>Fabaceae</taxon>
        <taxon>Caesalpinioideae</taxon>
        <taxon>mimosoid clade</taxon>
        <taxon>Acacieae</taxon>
        <taxon>Acacia</taxon>
    </lineage>
</organism>
<evidence type="ECO:0000313" key="3">
    <source>
        <dbReference type="Proteomes" id="UP001293593"/>
    </source>
</evidence>
<protein>
    <recommendedName>
        <fullName evidence="1">DUF7054 domain-containing protein</fullName>
    </recommendedName>
</protein>
<evidence type="ECO:0000259" key="1">
    <source>
        <dbReference type="Pfam" id="PF23156"/>
    </source>
</evidence>
<feature type="domain" description="DUF7054" evidence="1">
    <location>
        <begin position="43"/>
        <end position="126"/>
    </location>
</feature>